<protein>
    <submittedName>
        <fullName evidence="5">Uncharacterized protein</fullName>
    </submittedName>
</protein>
<dbReference type="InterPro" id="IPR005225">
    <property type="entry name" value="Small_GTP-bd"/>
</dbReference>
<dbReference type="PANTHER" id="PTHR47981">
    <property type="entry name" value="RAB FAMILY"/>
    <property type="match status" value="1"/>
</dbReference>
<feature type="compositionally biased region" description="Low complexity" evidence="4">
    <location>
        <begin position="9"/>
        <end position="36"/>
    </location>
</feature>
<evidence type="ECO:0000256" key="4">
    <source>
        <dbReference type="SAM" id="MobiDB-lite"/>
    </source>
</evidence>
<dbReference type="GO" id="GO:0005770">
    <property type="term" value="C:late endosome"/>
    <property type="evidence" value="ECO:0007669"/>
    <property type="project" value="TreeGrafter"/>
</dbReference>
<dbReference type="SMART" id="SM00173">
    <property type="entry name" value="RAS"/>
    <property type="match status" value="1"/>
</dbReference>
<evidence type="ECO:0000256" key="2">
    <source>
        <dbReference type="ARBA" id="ARBA00022741"/>
    </source>
</evidence>
<dbReference type="Proteomes" id="UP000001396">
    <property type="component" value="Unassembled WGS sequence"/>
</dbReference>
<dbReference type="Gene3D" id="3.40.50.300">
    <property type="entry name" value="P-loop containing nucleotide triphosphate hydrolases"/>
    <property type="match status" value="1"/>
</dbReference>
<dbReference type="SMART" id="SM00174">
    <property type="entry name" value="RHO"/>
    <property type="match status" value="1"/>
</dbReference>
<dbReference type="SMART" id="SM00176">
    <property type="entry name" value="RAN"/>
    <property type="match status" value="1"/>
</dbReference>
<proteinExistence type="inferred from homology"/>
<dbReference type="GO" id="GO:0090385">
    <property type="term" value="P:phagosome-lysosome fusion"/>
    <property type="evidence" value="ECO:0007669"/>
    <property type="project" value="TreeGrafter"/>
</dbReference>
<feature type="region of interest" description="Disordered" evidence="4">
    <location>
        <begin position="234"/>
        <end position="262"/>
    </location>
</feature>
<sequence length="262" mass="29672">MAMLKLDSNQQEQQQQQQQQTENNNKNNNNNNNDNIEQAQDDLSLKILVIGEAACGKTSIIHKYCLNKFEPKYKVTMGLDFFPKKITVDDQPINLALWDVAGQERFHHMIRSYFKNANGAIIVFDLTRIYHTLNSASKWKLQLDICFPDDNPIPCILLANKSDLFDMNDVEIKKQLDEFIAENGIKQWFFTSAKEGFGIEHAMEYIARVILDTTSAQSNTMSTASNGSFQISSNVSSSNVNTNNNNDNSNNNNTKGRKCCAN</sequence>
<dbReference type="InterPro" id="IPR027417">
    <property type="entry name" value="P-loop_NTPase"/>
</dbReference>
<organism evidence="5 6">
    <name type="scientific">Heterostelium pallidum (strain ATCC 26659 / Pp 5 / PN500)</name>
    <name type="common">Cellular slime mold</name>
    <name type="synonym">Polysphondylium pallidum</name>
    <dbReference type="NCBI Taxonomy" id="670386"/>
    <lineage>
        <taxon>Eukaryota</taxon>
        <taxon>Amoebozoa</taxon>
        <taxon>Evosea</taxon>
        <taxon>Eumycetozoa</taxon>
        <taxon>Dictyostelia</taxon>
        <taxon>Acytosteliales</taxon>
        <taxon>Acytosteliaceae</taxon>
        <taxon>Heterostelium</taxon>
    </lineage>
</organism>
<dbReference type="FunFam" id="3.40.50.300:FF:001800">
    <property type="entry name" value="Rab family GTPase"/>
    <property type="match status" value="1"/>
</dbReference>
<dbReference type="STRING" id="670386.D3BH68"/>
<accession>D3BH68</accession>
<keyword evidence="2" id="KW-0547">Nucleotide-binding</keyword>
<comment type="similarity">
    <text evidence="1">Belongs to the small GTPase superfamily. Rab family.</text>
</comment>
<dbReference type="PRINTS" id="PR00449">
    <property type="entry name" value="RASTRNSFRMNG"/>
</dbReference>
<keyword evidence="6" id="KW-1185">Reference proteome</keyword>
<dbReference type="GO" id="GO:0008333">
    <property type="term" value="P:endosome to lysosome transport"/>
    <property type="evidence" value="ECO:0007669"/>
    <property type="project" value="TreeGrafter"/>
</dbReference>
<gene>
    <name evidence="5" type="ORF">PPL_07870</name>
</gene>
<dbReference type="RefSeq" id="XP_020431573.1">
    <property type="nucleotide sequence ID" value="XM_020578704.1"/>
</dbReference>
<feature type="region of interest" description="Disordered" evidence="4">
    <location>
        <begin position="1"/>
        <end position="36"/>
    </location>
</feature>
<evidence type="ECO:0000256" key="3">
    <source>
        <dbReference type="ARBA" id="ARBA00023134"/>
    </source>
</evidence>
<dbReference type="SMART" id="SM00175">
    <property type="entry name" value="RAB"/>
    <property type="match status" value="1"/>
</dbReference>
<dbReference type="GO" id="GO:0005525">
    <property type="term" value="F:GTP binding"/>
    <property type="evidence" value="ECO:0007669"/>
    <property type="project" value="UniProtKB-KW"/>
</dbReference>
<dbReference type="NCBIfam" id="TIGR00231">
    <property type="entry name" value="small_GTP"/>
    <property type="match status" value="1"/>
</dbReference>
<dbReference type="GeneID" id="31363351"/>
<comment type="caution">
    <text evidence="5">The sequence shown here is derived from an EMBL/GenBank/DDBJ whole genome shotgun (WGS) entry which is preliminary data.</text>
</comment>
<dbReference type="GO" id="GO:0005764">
    <property type="term" value="C:lysosome"/>
    <property type="evidence" value="ECO:0007669"/>
    <property type="project" value="TreeGrafter"/>
</dbReference>
<feature type="compositionally biased region" description="Low complexity" evidence="4">
    <location>
        <begin position="234"/>
        <end position="254"/>
    </location>
</feature>
<dbReference type="InterPro" id="IPR001806">
    <property type="entry name" value="Small_GTPase"/>
</dbReference>
<evidence type="ECO:0000256" key="1">
    <source>
        <dbReference type="ARBA" id="ARBA00006270"/>
    </source>
</evidence>
<evidence type="ECO:0000313" key="5">
    <source>
        <dbReference type="EMBL" id="EFA79452.1"/>
    </source>
</evidence>
<reference evidence="5 6" key="1">
    <citation type="journal article" date="2011" name="Genome Res.">
        <title>Phylogeny-wide analysis of social amoeba genomes highlights ancient origins for complex intercellular communication.</title>
        <authorList>
            <person name="Heidel A.J."/>
            <person name="Lawal H.M."/>
            <person name="Felder M."/>
            <person name="Schilde C."/>
            <person name="Helps N.R."/>
            <person name="Tunggal B."/>
            <person name="Rivero F."/>
            <person name="John U."/>
            <person name="Schleicher M."/>
            <person name="Eichinger L."/>
            <person name="Platzer M."/>
            <person name="Noegel A.A."/>
            <person name="Schaap P."/>
            <person name="Gloeckner G."/>
        </authorList>
    </citation>
    <scope>NUCLEOTIDE SEQUENCE [LARGE SCALE GENOMIC DNA]</scope>
    <source>
        <strain evidence="6">ATCC 26659 / Pp 5 / PN500</strain>
    </source>
</reference>
<dbReference type="GO" id="GO:0003924">
    <property type="term" value="F:GTPase activity"/>
    <property type="evidence" value="ECO:0007669"/>
    <property type="project" value="InterPro"/>
</dbReference>
<dbReference type="GO" id="GO:0045335">
    <property type="term" value="C:phagocytic vesicle"/>
    <property type="evidence" value="ECO:0007669"/>
    <property type="project" value="TreeGrafter"/>
</dbReference>
<evidence type="ECO:0000313" key="6">
    <source>
        <dbReference type="Proteomes" id="UP000001396"/>
    </source>
</evidence>
<keyword evidence="3" id="KW-0342">GTP-binding</keyword>
<dbReference type="PROSITE" id="PS51419">
    <property type="entry name" value="RAB"/>
    <property type="match status" value="1"/>
</dbReference>
<dbReference type="PANTHER" id="PTHR47981:SF39">
    <property type="entry name" value="RAS-RELATED PROTEIN RAB"/>
    <property type="match status" value="1"/>
</dbReference>
<dbReference type="OMA" id="TIKKYCH"/>
<dbReference type="Pfam" id="PF00071">
    <property type="entry name" value="Ras"/>
    <property type="match status" value="1"/>
</dbReference>
<name>D3BH68_HETP5</name>
<dbReference type="InParanoid" id="D3BH68"/>
<dbReference type="EMBL" id="ADBJ01000035">
    <property type="protein sequence ID" value="EFA79452.1"/>
    <property type="molecule type" value="Genomic_DNA"/>
</dbReference>
<dbReference type="SUPFAM" id="SSF52540">
    <property type="entry name" value="P-loop containing nucleoside triphosphate hydrolases"/>
    <property type="match status" value="1"/>
</dbReference>
<dbReference type="PROSITE" id="PS51421">
    <property type="entry name" value="RAS"/>
    <property type="match status" value="1"/>
</dbReference>
<dbReference type="SMART" id="SM00177">
    <property type="entry name" value="ARF"/>
    <property type="match status" value="1"/>
</dbReference>
<dbReference type="AlphaFoldDB" id="D3BH68"/>